<accession>A0A0A9U1P3</accession>
<reference evidence="1" key="2">
    <citation type="journal article" date="2015" name="Data Brief">
        <title>Shoot transcriptome of the giant reed, Arundo donax.</title>
        <authorList>
            <person name="Barrero R.A."/>
            <person name="Guerrero F.D."/>
            <person name="Moolhuijzen P."/>
            <person name="Goolsby J.A."/>
            <person name="Tidwell J."/>
            <person name="Bellgard S.E."/>
            <person name="Bellgard M.I."/>
        </authorList>
    </citation>
    <scope>NUCLEOTIDE SEQUENCE</scope>
    <source>
        <tissue evidence="1">Shoot tissue taken approximately 20 cm above the soil surface</tissue>
    </source>
</reference>
<sequence>MIHIDSSTTEFCISELITFSPFLVYKVYRGIGLVVDTEITVCLGSPGFNQSFTSFKFQ</sequence>
<dbReference type="EMBL" id="GBRH01265337">
    <property type="protein sequence ID" value="JAD32558.1"/>
    <property type="molecule type" value="Transcribed_RNA"/>
</dbReference>
<dbReference type="AlphaFoldDB" id="A0A0A9U1P3"/>
<proteinExistence type="predicted"/>
<protein>
    <submittedName>
        <fullName evidence="1">Uncharacterized protein</fullName>
    </submittedName>
</protein>
<evidence type="ECO:0000313" key="1">
    <source>
        <dbReference type="EMBL" id="JAD32558.1"/>
    </source>
</evidence>
<reference evidence="1" key="1">
    <citation type="submission" date="2014-09" db="EMBL/GenBank/DDBJ databases">
        <authorList>
            <person name="Magalhaes I.L.F."/>
            <person name="Oliveira U."/>
            <person name="Santos F.R."/>
            <person name="Vidigal T.H.D.A."/>
            <person name="Brescovit A.D."/>
            <person name="Santos A.J."/>
        </authorList>
    </citation>
    <scope>NUCLEOTIDE SEQUENCE</scope>
    <source>
        <tissue evidence="1">Shoot tissue taken approximately 20 cm above the soil surface</tissue>
    </source>
</reference>
<organism evidence="1">
    <name type="scientific">Arundo donax</name>
    <name type="common">Giant reed</name>
    <name type="synonym">Donax arundinaceus</name>
    <dbReference type="NCBI Taxonomy" id="35708"/>
    <lineage>
        <taxon>Eukaryota</taxon>
        <taxon>Viridiplantae</taxon>
        <taxon>Streptophyta</taxon>
        <taxon>Embryophyta</taxon>
        <taxon>Tracheophyta</taxon>
        <taxon>Spermatophyta</taxon>
        <taxon>Magnoliopsida</taxon>
        <taxon>Liliopsida</taxon>
        <taxon>Poales</taxon>
        <taxon>Poaceae</taxon>
        <taxon>PACMAD clade</taxon>
        <taxon>Arundinoideae</taxon>
        <taxon>Arundineae</taxon>
        <taxon>Arundo</taxon>
    </lineage>
</organism>
<name>A0A0A9U1P3_ARUDO</name>